<reference evidence="1 2" key="1">
    <citation type="submission" date="2017-04" db="EMBL/GenBank/DDBJ databases">
        <title>Genome Sequence of Marinobacter salarius strain SMR5 Isolated from a culture of the Diatom Skeletonema marinoi.</title>
        <authorList>
            <person name="Topel M."/>
            <person name="Pinder M.I.M."/>
            <person name="Johansson O.N."/>
            <person name="Kourtchenko O."/>
            <person name="Godhe A."/>
            <person name="Clarke A.K."/>
        </authorList>
    </citation>
    <scope>NUCLEOTIDE SEQUENCE [LARGE SCALE GENOMIC DNA]</scope>
    <source>
        <strain evidence="1 2">SMR5</strain>
    </source>
</reference>
<dbReference type="InterPro" id="IPR058979">
    <property type="entry name" value="LysC-like"/>
</dbReference>
<dbReference type="EMBL" id="CP020931">
    <property type="protein sequence ID" value="ARM83979.1"/>
    <property type="molecule type" value="Genomic_DNA"/>
</dbReference>
<dbReference type="Pfam" id="PF23793">
    <property type="entry name" value="LysC"/>
    <property type="match status" value="1"/>
</dbReference>
<proteinExistence type="predicted"/>
<accession>A0A1W6K9J4</accession>
<evidence type="ECO:0000313" key="2">
    <source>
        <dbReference type="Proteomes" id="UP000193100"/>
    </source>
</evidence>
<sequence length="77" mass="8788">MMCLLLLLTACKPALVQTKTEYRYPPAYLLEPCPIPAPALTMKNIDLADYASELQTMLRICNTDKTELRNWRDEAAK</sequence>
<name>A0A1W6K9J4_9GAMM</name>
<dbReference type="Proteomes" id="UP000193100">
    <property type="component" value="Chromosome"/>
</dbReference>
<evidence type="ECO:0000313" key="1">
    <source>
        <dbReference type="EMBL" id="ARM83979.1"/>
    </source>
</evidence>
<dbReference type="AlphaFoldDB" id="A0A1W6K9J4"/>
<gene>
    <name evidence="1" type="ORF">MARSALSMR5_01901</name>
</gene>
<protein>
    <submittedName>
        <fullName evidence="1">Uncharacterized protein</fullName>
    </submittedName>
</protein>
<organism evidence="1 2">
    <name type="scientific">Marinobacter salarius</name>
    <dbReference type="NCBI Taxonomy" id="1420917"/>
    <lineage>
        <taxon>Bacteria</taxon>
        <taxon>Pseudomonadati</taxon>
        <taxon>Pseudomonadota</taxon>
        <taxon>Gammaproteobacteria</taxon>
        <taxon>Pseudomonadales</taxon>
        <taxon>Marinobacteraceae</taxon>
        <taxon>Marinobacter</taxon>
    </lineage>
</organism>